<evidence type="ECO:0000313" key="3">
    <source>
        <dbReference type="EMBL" id="KAK4519834.1"/>
    </source>
</evidence>
<comment type="caution">
    <text evidence="3">The sequence shown here is derived from an EMBL/GenBank/DDBJ whole genome shotgun (WGS) entry which is preliminary data.</text>
</comment>
<keyword evidence="4" id="KW-1185">Reference proteome</keyword>
<organism evidence="3 4">
    <name type="scientific">Mucor velutinosus</name>
    <dbReference type="NCBI Taxonomy" id="708070"/>
    <lineage>
        <taxon>Eukaryota</taxon>
        <taxon>Fungi</taxon>
        <taxon>Fungi incertae sedis</taxon>
        <taxon>Mucoromycota</taxon>
        <taxon>Mucoromycotina</taxon>
        <taxon>Mucoromycetes</taxon>
        <taxon>Mucorales</taxon>
        <taxon>Mucorineae</taxon>
        <taxon>Mucoraceae</taxon>
        <taxon>Mucor</taxon>
    </lineage>
</organism>
<feature type="chain" id="PRO_5042971656" evidence="2">
    <location>
        <begin position="20"/>
        <end position="238"/>
    </location>
</feature>
<feature type="signal peptide" evidence="2">
    <location>
        <begin position="1"/>
        <end position="19"/>
    </location>
</feature>
<dbReference type="GeneID" id="89953763"/>
<name>A0AAN7DNU4_9FUNG</name>
<accession>A0AAN7DNU4</accession>
<feature type="region of interest" description="Disordered" evidence="1">
    <location>
        <begin position="74"/>
        <end position="134"/>
    </location>
</feature>
<gene>
    <name evidence="3" type="ORF">ATC70_010077</name>
</gene>
<dbReference type="Proteomes" id="UP001304243">
    <property type="component" value="Unassembled WGS sequence"/>
</dbReference>
<feature type="compositionally biased region" description="Acidic residues" evidence="1">
    <location>
        <begin position="89"/>
        <end position="131"/>
    </location>
</feature>
<dbReference type="AlphaFoldDB" id="A0AAN7DNU4"/>
<dbReference type="RefSeq" id="XP_064686500.1">
    <property type="nucleotide sequence ID" value="XM_064829298.1"/>
</dbReference>
<proteinExistence type="predicted"/>
<keyword evidence="2" id="KW-0732">Signal</keyword>
<evidence type="ECO:0000256" key="2">
    <source>
        <dbReference type="SAM" id="SignalP"/>
    </source>
</evidence>
<evidence type="ECO:0000313" key="4">
    <source>
        <dbReference type="Proteomes" id="UP001304243"/>
    </source>
</evidence>
<reference evidence="3 4" key="1">
    <citation type="submission" date="2022-11" db="EMBL/GenBank/DDBJ databases">
        <title>Mucor velutinosus strain NIH1002 WGS.</title>
        <authorList>
            <person name="Subramanian P."/>
            <person name="Mullikin J.C."/>
            <person name="Segre J.A."/>
            <person name="Zelazny A.M."/>
        </authorList>
    </citation>
    <scope>NUCLEOTIDE SEQUENCE [LARGE SCALE GENOMIC DNA]</scope>
    <source>
        <strain evidence="3 4">NIH1002</strain>
    </source>
</reference>
<dbReference type="EMBL" id="JASEJX010000012">
    <property type="protein sequence ID" value="KAK4519834.1"/>
    <property type="molecule type" value="Genomic_DNA"/>
</dbReference>
<evidence type="ECO:0000256" key="1">
    <source>
        <dbReference type="SAM" id="MobiDB-lite"/>
    </source>
</evidence>
<protein>
    <submittedName>
        <fullName evidence="3">Uncharacterized protein</fullName>
    </submittedName>
</protein>
<sequence length="238" mass="25754">MRFTSVLVGLSVLAVIANGQQQQGNEQVVDGTRQPNDIVLDQEVLFPASLLDSAQLQSIEAQLQQPDNYLSNIPQEAKDKDVDNQDQGTGDDNDDDDDDGDDIDGDDGDDDDGDDDGDEDDEEDGGEEAEDWVNVADESLTKDLILKQNHILTTSWSASDSSSYPIIIDTDFVFNPITLAPESSRTSATITAAATAAVRNKKKIRPDSSAVSSNTLTSWSMAIPFAVLSASYLFNLYI</sequence>